<gene>
    <name evidence="1" type="ORF">BpHYR1_005483</name>
</gene>
<dbReference type="EMBL" id="REGN01002122">
    <property type="protein sequence ID" value="RNA30135.1"/>
    <property type="molecule type" value="Genomic_DNA"/>
</dbReference>
<accession>A0A3M7S3D5</accession>
<proteinExistence type="predicted"/>
<evidence type="ECO:0000313" key="1">
    <source>
        <dbReference type="EMBL" id="RNA30135.1"/>
    </source>
</evidence>
<sequence>MKMHLKFNYSYMNKRQFLRSLVFSMYNFFFVTAESGREKIHLVKTLSKPHRYHQYNIMLNIY</sequence>
<dbReference type="Proteomes" id="UP000276133">
    <property type="component" value="Unassembled WGS sequence"/>
</dbReference>
<protein>
    <submittedName>
        <fullName evidence="1">Uncharacterized protein</fullName>
    </submittedName>
</protein>
<organism evidence="1 2">
    <name type="scientific">Brachionus plicatilis</name>
    <name type="common">Marine rotifer</name>
    <name type="synonym">Brachionus muelleri</name>
    <dbReference type="NCBI Taxonomy" id="10195"/>
    <lineage>
        <taxon>Eukaryota</taxon>
        <taxon>Metazoa</taxon>
        <taxon>Spiralia</taxon>
        <taxon>Gnathifera</taxon>
        <taxon>Rotifera</taxon>
        <taxon>Eurotatoria</taxon>
        <taxon>Monogononta</taxon>
        <taxon>Pseudotrocha</taxon>
        <taxon>Ploima</taxon>
        <taxon>Brachionidae</taxon>
        <taxon>Brachionus</taxon>
    </lineage>
</organism>
<dbReference type="AlphaFoldDB" id="A0A3M7S3D5"/>
<keyword evidence="2" id="KW-1185">Reference proteome</keyword>
<evidence type="ECO:0000313" key="2">
    <source>
        <dbReference type="Proteomes" id="UP000276133"/>
    </source>
</evidence>
<comment type="caution">
    <text evidence="1">The sequence shown here is derived from an EMBL/GenBank/DDBJ whole genome shotgun (WGS) entry which is preliminary data.</text>
</comment>
<name>A0A3M7S3D5_BRAPC</name>
<reference evidence="1 2" key="1">
    <citation type="journal article" date="2018" name="Sci. Rep.">
        <title>Genomic signatures of local adaptation to the degree of environmental predictability in rotifers.</title>
        <authorList>
            <person name="Franch-Gras L."/>
            <person name="Hahn C."/>
            <person name="Garcia-Roger E.M."/>
            <person name="Carmona M.J."/>
            <person name="Serra M."/>
            <person name="Gomez A."/>
        </authorList>
    </citation>
    <scope>NUCLEOTIDE SEQUENCE [LARGE SCALE GENOMIC DNA]</scope>
    <source>
        <strain evidence="1">HYR1</strain>
    </source>
</reference>